<protein>
    <submittedName>
        <fullName evidence="2">Uncharacterized protein</fullName>
    </submittedName>
</protein>
<accession>A0A8S9RX34</accession>
<comment type="caution">
    <text evidence="2">The sequence shown here is derived from an EMBL/GenBank/DDBJ whole genome shotgun (WGS) entry which is preliminary data.</text>
</comment>
<reference evidence="2" key="1">
    <citation type="submission" date="2019-12" db="EMBL/GenBank/DDBJ databases">
        <title>Genome sequencing and annotation of Brassica cretica.</title>
        <authorList>
            <person name="Studholme D.J."/>
            <person name="Sarris P."/>
        </authorList>
    </citation>
    <scope>NUCLEOTIDE SEQUENCE</scope>
    <source>
        <strain evidence="2">PFS-109/04</strain>
        <tissue evidence="2">Leaf</tissue>
    </source>
</reference>
<feature type="compositionally biased region" description="Basic residues" evidence="1">
    <location>
        <begin position="43"/>
        <end position="52"/>
    </location>
</feature>
<feature type="region of interest" description="Disordered" evidence="1">
    <location>
        <begin position="1"/>
        <end position="26"/>
    </location>
</feature>
<dbReference type="EMBL" id="QGKX02000088">
    <property type="protein sequence ID" value="KAF3584449.1"/>
    <property type="molecule type" value="Genomic_DNA"/>
</dbReference>
<evidence type="ECO:0000313" key="3">
    <source>
        <dbReference type="Proteomes" id="UP000712600"/>
    </source>
</evidence>
<evidence type="ECO:0000256" key="1">
    <source>
        <dbReference type="SAM" id="MobiDB-lite"/>
    </source>
</evidence>
<gene>
    <name evidence="2" type="ORF">F2Q69_00029373</name>
</gene>
<dbReference type="AlphaFoldDB" id="A0A8S9RX34"/>
<name>A0A8S9RX34_BRACR</name>
<proteinExistence type="predicted"/>
<sequence>MTVSPVDSPVSLAATQASSPGEHDRVAGRLTGELCRDTSQLARRARPWHRSARPASAANSPWTIPNLVPSHNHASSSEVCVTQSSVEQVTVNLTPTASAMRRNRVPLKEPCLCQRLLRE</sequence>
<feature type="region of interest" description="Disordered" evidence="1">
    <location>
        <begin position="41"/>
        <end position="74"/>
    </location>
</feature>
<dbReference type="Proteomes" id="UP000712600">
    <property type="component" value="Unassembled WGS sequence"/>
</dbReference>
<organism evidence="2 3">
    <name type="scientific">Brassica cretica</name>
    <name type="common">Mustard</name>
    <dbReference type="NCBI Taxonomy" id="69181"/>
    <lineage>
        <taxon>Eukaryota</taxon>
        <taxon>Viridiplantae</taxon>
        <taxon>Streptophyta</taxon>
        <taxon>Embryophyta</taxon>
        <taxon>Tracheophyta</taxon>
        <taxon>Spermatophyta</taxon>
        <taxon>Magnoliopsida</taxon>
        <taxon>eudicotyledons</taxon>
        <taxon>Gunneridae</taxon>
        <taxon>Pentapetalae</taxon>
        <taxon>rosids</taxon>
        <taxon>malvids</taxon>
        <taxon>Brassicales</taxon>
        <taxon>Brassicaceae</taxon>
        <taxon>Brassiceae</taxon>
        <taxon>Brassica</taxon>
    </lineage>
</organism>
<evidence type="ECO:0000313" key="2">
    <source>
        <dbReference type="EMBL" id="KAF3584449.1"/>
    </source>
</evidence>